<dbReference type="HOGENOM" id="CLU_1075585_0_0_10"/>
<dbReference type="Gene3D" id="2.120.10.80">
    <property type="entry name" value="Kelch-type beta propeller"/>
    <property type="match status" value="1"/>
</dbReference>
<reference evidence="1 2" key="1">
    <citation type="submission" date="2012-02" db="EMBL/GenBank/DDBJ databases">
        <title>The Genome Sequence of Bacteroides fragilis CL05T12C13.</title>
        <authorList>
            <consortium name="The Broad Institute Genome Sequencing Platform"/>
            <person name="Earl A."/>
            <person name="Ward D."/>
            <person name="Feldgarden M."/>
            <person name="Gevers D."/>
            <person name="Zitomersky N.L."/>
            <person name="Coyne M.J."/>
            <person name="Comstock L.E."/>
            <person name="Young S.K."/>
            <person name="Zeng Q."/>
            <person name="Gargeya S."/>
            <person name="Fitzgerald M."/>
            <person name="Haas B."/>
            <person name="Abouelleil A."/>
            <person name="Alvarado L."/>
            <person name="Arachchi H.M."/>
            <person name="Berlin A."/>
            <person name="Chapman S.B."/>
            <person name="Gearin G."/>
            <person name="Goldberg J."/>
            <person name="Griggs A."/>
            <person name="Gujja S."/>
            <person name="Hansen M."/>
            <person name="Heiman D."/>
            <person name="Howarth C."/>
            <person name="Larimer J."/>
            <person name="Lui A."/>
            <person name="MacDonald P.J.P."/>
            <person name="McCowen C."/>
            <person name="Montmayeur A."/>
            <person name="Murphy C."/>
            <person name="Neiman D."/>
            <person name="Pearson M."/>
            <person name="Priest M."/>
            <person name="Roberts A."/>
            <person name="Saif S."/>
            <person name="Shea T."/>
            <person name="Sisk P."/>
            <person name="Stolte C."/>
            <person name="Sykes S."/>
            <person name="Wortman J."/>
            <person name="Nusbaum C."/>
            <person name="Birren B."/>
        </authorList>
    </citation>
    <scope>NUCLEOTIDE SEQUENCE [LARGE SCALE GENOMIC DNA]</scope>
    <source>
        <strain evidence="1 2">CL05T12C13</strain>
    </source>
</reference>
<accession>I9VZY0</accession>
<dbReference type="InterPro" id="IPR052392">
    <property type="entry name" value="Kelch-BTB_domain-containing"/>
</dbReference>
<organism evidence="1 2">
    <name type="scientific">Bacteroides fragilis CL05T12C13</name>
    <dbReference type="NCBI Taxonomy" id="997881"/>
    <lineage>
        <taxon>Bacteria</taxon>
        <taxon>Pseudomonadati</taxon>
        <taxon>Bacteroidota</taxon>
        <taxon>Bacteroidia</taxon>
        <taxon>Bacteroidales</taxon>
        <taxon>Bacteroidaceae</taxon>
        <taxon>Bacteroides</taxon>
    </lineage>
</organism>
<gene>
    <name evidence="1" type="ORF">HMPREF1080_00277</name>
</gene>
<comment type="caution">
    <text evidence="1">The sequence shown here is derived from an EMBL/GenBank/DDBJ whole genome shotgun (WGS) entry which is preliminary data.</text>
</comment>
<protein>
    <submittedName>
        <fullName evidence="1">Uncharacterized protein</fullName>
    </submittedName>
</protein>
<feature type="non-terminal residue" evidence="1">
    <location>
        <position position="1"/>
    </location>
</feature>
<name>I9VZY0_BACFG</name>
<dbReference type="AlphaFoldDB" id="I9VZY0"/>
<dbReference type="RefSeq" id="WP_005804313.1">
    <property type="nucleotide sequence ID" value="NZ_JH724193.1"/>
</dbReference>
<sequence length="259" mass="29545">VYDIISNTWTIINKKLRERAYHSALYNDGKIYVMGGKRFSTNRKIEYLDETVEIYDIHRDTLLTDPVNPHQAASAAAFVYDDKLIVMGGSTYRIENGWQKYSDKIHMLDLKEGVWYEAGKMPLGMETNGILVGHTVFLFGGYRQRTLSDILTYDLITGLWRKRGKLWFSVGKAALARGGDKVYILENGVIQVYNLYTNEIKAYQIDLKLREGGLYCTDDKLIIVGGYSEGIDGKLGDAGVYEVRLSDFSRTELHLINRE</sequence>
<dbReference type="PANTHER" id="PTHR46375:SF3">
    <property type="entry name" value="KELCH REPEAT AND BTB DOMAIN-CONTAINING PROTEIN 13"/>
    <property type="match status" value="1"/>
</dbReference>
<evidence type="ECO:0000313" key="2">
    <source>
        <dbReference type="Proteomes" id="UP000003917"/>
    </source>
</evidence>
<dbReference type="PATRIC" id="fig|997881.3.peg.289"/>
<dbReference type="Pfam" id="PF24681">
    <property type="entry name" value="Kelch_KLHDC2_KLHL20_DRC7"/>
    <property type="match status" value="1"/>
</dbReference>
<dbReference type="EMBL" id="AGXP01000006">
    <property type="protein sequence ID" value="EIZ01697.1"/>
    <property type="molecule type" value="Genomic_DNA"/>
</dbReference>
<evidence type="ECO:0000313" key="1">
    <source>
        <dbReference type="EMBL" id="EIZ01697.1"/>
    </source>
</evidence>
<dbReference type="SUPFAM" id="SSF117281">
    <property type="entry name" value="Kelch motif"/>
    <property type="match status" value="1"/>
</dbReference>
<dbReference type="InterPro" id="IPR015915">
    <property type="entry name" value="Kelch-typ_b-propeller"/>
</dbReference>
<dbReference type="Proteomes" id="UP000003917">
    <property type="component" value="Unassembled WGS sequence"/>
</dbReference>
<dbReference type="PANTHER" id="PTHR46375">
    <property type="entry name" value="KELCH REPEAT AND BTB DOMAIN-CONTAINING PROTEIN 13-RELATED"/>
    <property type="match status" value="1"/>
</dbReference>
<proteinExistence type="predicted"/>